<dbReference type="CDD" id="cd00190">
    <property type="entry name" value="Tryp_SPc"/>
    <property type="match status" value="1"/>
</dbReference>
<dbReference type="PANTHER" id="PTHR24252">
    <property type="entry name" value="ACROSIN-RELATED"/>
    <property type="match status" value="1"/>
</dbReference>
<reference evidence="4" key="1">
    <citation type="submission" date="2013-04" db="EMBL/GenBank/DDBJ databases">
        <authorList>
            <person name="Qu J."/>
            <person name="Murali S.C."/>
            <person name="Bandaranaike D."/>
            <person name="Bellair M."/>
            <person name="Blankenburg K."/>
            <person name="Chao H."/>
            <person name="Dinh H."/>
            <person name="Doddapaneni H."/>
            <person name="Downs B."/>
            <person name="Dugan-Rocha S."/>
            <person name="Elkadiri S."/>
            <person name="Gnanaolivu R.D."/>
            <person name="Hernandez B."/>
            <person name="Javaid M."/>
            <person name="Jayaseelan J.C."/>
            <person name="Lee S."/>
            <person name="Li M."/>
            <person name="Ming W."/>
            <person name="Munidasa M."/>
            <person name="Muniz J."/>
            <person name="Nguyen L."/>
            <person name="Ongeri F."/>
            <person name="Osuji N."/>
            <person name="Pu L.-L."/>
            <person name="Puazo M."/>
            <person name="Qu C."/>
            <person name="Quiroz J."/>
            <person name="Raj R."/>
            <person name="Weissenberger G."/>
            <person name="Xin Y."/>
            <person name="Zou X."/>
            <person name="Han Y."/>
            <person name="Richards S."/>
            <person name="Worley K."/>
            <person name="Muzny D."/>
            <person name="Gibbs R."/>
        </authorList>
    </citation>
    <scope>NUCLEOTIDE SEQUENCE</scope>
    <source>
        <strain evidence="4">Sampled in the wild</strain>
    </source>
</reference>
<dbReference type="Proteomes" id="UP000792457">
    <property type="component" value="Unassembled WGS sequence"/>
</dbReference>
<dbReference type="Gene3D" id="2.40.10.10">
    <property type="entry name" value="Trypsin-like serine proteases"/>
    <property type="match status" value="1"/>
</dbReference>
<proteinExistence type="predicted"/>
<protein>
    <recommendedName>
        <fullName evidence="3">Peptidase S1 domain-containing protein</fullName>
    </recommendedName>
</protein>
<dbReference type="PROSITE" id="PS00134">
    <property type="entry name" value="TRYPSIN_HIS"/>
    <property type="match status" value="1"/>
</dbReference>
<organism evidence="4 5">
    <name type="scientific">Ladona fulva</name>
    <name type="common">Scarce chaser dragonfly</name>
    <name type="synonym">Libellula fulva</name>
    <dbReference type="NCBI Taxonomy" id="123851"/>
    <lineage>
        <taxon>Eukaryota</taxon>
        <taxon>Metazoa</taxon>
        <taxon>Ecdysozoa</taxon>
        <taxon>Arthropoda</taxon>
        <taxon>Hexapoda</taxon>
        <taxon>Insecta</taxon>
        <taxon>Pterygota</taxon>
        <taxon>Palaeoptera</taxon>
        <taxon>Odonata</taxon>
        <taxon>Epiprocta</taxon>
        <taxon>Anisoptera</taxon>
        <taxon>Libelluloidea</taxon>
        <taxon>Libellulidae</taxon>
        <taxon>Ladona</taxon>
    </lineage>
</organism>
<keyword evidence="2" id="KW-0732">Signal</keyword>
<dbReference type="AlphaFoldDB" id="A0A8K0NYI7"/>
<evidence type="ECO:0000256" key="2">
    <source>
        <dbReference type="SAM" id="SignalP"/>
    </source>
</evidence>
<dbReference type="InterPro" id="IPR009003">
    <property type="entry name" value="Peptidase_S1_PA"/>
</dbReference>
<keyword evidence="5" id="KW-1185">Reference proteome</keyword>
<dbReference type="FunFam" id="2.40.10.10:FF:000068">
    <property type="entry name" value="transmembrane protease serine 2"/>
    <property type="match status" value="1"/>
</dbReference>
<dbReference type="PROSITE" id="PS50240">
    <property type="entry name" value="TRYPSIN_DOM"/>
    <property type="match status" value="1"/>
</dbReference>
<dbReference type="InterPro" id="IPR043504">
    <property type="entry name" value="Peptidase_S1_PA_chymotrypsin"/>
</dbReference>
<dbReference type="GO" id="GO:0004252">
    <property type="term" value="F:serine-type endopeptidase activity"/>
    <property type="evidence" value="ECO:0007669"/>
    <property type="project" value="InterPro"/>
</dbReference>
<gene>
    <name evidence="4" type="ORF">J437_LFUL015100</name>
</gene>
<reference evidence="4" key="2">
    <citation type="submission" date="2017-10" db="EMBL/GenBank/DDBJ databases">
        <title>Ladona fulva Genome sequencing and assembly.</title>
        <authorList>
            <person name="Murali S."/>
            <person name="Richards S."/>
            <person name="Bandaranaike D."/>
            <person name="Bellair M."/>
            <person name="Blankenburg K."/>
            <person name="Chao H."/>
            <person name="Dinh H."/>
            <person name="Doddapaneni H."/>
            <person name="Dugan-Rocha S."/>
            <person name="Elkadiri S."/>
            <person name="Gnanaolivu R."/>
            <person name="Hernandez B."/>
            <person name="Skinner E."/>
            <person name="Javaid M."/>
            <person name="Lee S."/>
            <person name="Li M."/>
            <person name="Ming W."/>
            <person name="Munidasa M."/>
            <person name="Muniz J."/>
            <person name="Nguyen L."/>
            <person name="Hughes D."/>
            <person name="Osuji N."/>
            <person name="Pu L.-L."/>
            <person name="Puazo M."/>
            <person name="Qu C."/>
            <person name="Quiroz J."/>
            <person name="Raj R."/>
            <person name="Weissenberger G."/>
            <person name="Xin Y."/>
            <person name="Zou X."/>
            <person name="Han Y."/>
            <person name="Worley K."/>
            <person name="Muzny D."/>
            <person name="Gibbs R."/>
        </authorList>
    </citation>
    <scope>NUCLEOTIDE SEQUENCE</scope>
    <source>
        <strain evidence="4">Sampled in the wild</strain>
    </source>
</reference>
<keyword evidence="1" id="KW-1015">Disulfide bond</keyword>
<accession>A0A8K0NYI7</accession>
<evidence type="ECO:0000313" key="4">
    <source>
        <dbReference type="EMBL" id="KAG8226432.1"/>
    </source>
</evidence>
<dbReference type="EMBL" id="KZ308282">
    <property type="protein sequence ID" value="KAG8226432.1"/>
    <property type="molecule type" value="Genomic_DNA"/>
</dbReference>
<feature type="chain" id="PRO_5035447459" description="Peptidase S1 domain-containing protein" evidence="2">
    <location>
        <begin position="31"/>
        <end position="269"/>
    </location>
</feature>
<dbReference type="GO" id="GO:0006508">
    <property type="term" value="P:proteolysis"/>
    <property type="evidence" value="ECO:0007669"/>
    <property type="project" value="InterPro"/>
</dbReference>
<evidence type="ECO:0000259" key="3">
    <source>
        <dbReference type="PROSITE" id="PS50240"/>
    </source>
</evidence>
<dbReference type="InterPro" id="IPR001314">
    <property type="entry name" value="Peptidase_S1A"/>
</dbReference>
<feature type="signal peptide" evidence="2">
    <location>
        <begin position="1"/>
        <end position="30"/>
    </location>
</feature>
<dbReference type="InterPro" id="IPR018114">
    <property type="entry name" value="TRYPSIN_HIS"/>
</dbReference>
<evidence type="ECO:0000313" key="5">
    <source>
        <dbReference type="Proteomes" id="UP000792457"/>
    </source>
</evidence>
<dbReference type="SMART" id="SM00020">
    <property type="entry name" value="Tryp_SPc"/>
    <property type="match status" value="1"/>
</dbReference>
<evidence type="ECO:0000256" key="1">
    <source>
        <dbReference type="ARBA" id="ARBA00023157"/>
    </source>
</evidence>
<dbReference type="PANTHER" id="PTHR24252:SF7">
    <property type="entry name" value="HYALIN"/>
    <property type="match status" value="1"/>
</dbReference>
<dbReference type="Pfam" id="PF00089">
    <property type="entry name" value="Trypsin"/>
    <property type="match status" value="1"/>
</dbReference>
<comment type="caution">
    <text evidence="4">The sequence shown here is derived from an EMBL/GenBank/DDBJ whole genome shotgun (WGS) entry which is preliminary data.</text>
</comment>
<dbReference type="PRINTS" id="PR00722">
    <property type="entry name" value="CHYMOTRYPSIN"/>
</dbReference>
<dbReference type="SUPFAM" id="SSF50494">
    <property type="entry name" value="Trypsin-like serine proteases"/>
    <property type="match status" value="1"/>
</dbReference>
<feature type="domain" description="Peptidase S1" evidence="3">
    <location>
        <begin position="92"/>
        <end position="269"/>
    </location>
</feature>
<dbReference type="OrthoDB" id="6147874at2759"/>
<name>A0A8K0NYI7_LADFU</name>
<dbReference type="InterPro" id="IPR001254">
    <property type="entry name" value="Trypsin_dom"/>
</dbReference>
<sequence length="269" mass="30050">MRCCSRMVPKMLLVCLSAAFLLVSLEKTTAKNIPKEHIFSQNITIGGIRVRRASEDVLSYVEDLLGGEEKEPKDKVNYSECGRVDLQPTPLITLGEKTERGKWPWHIALYYFEKGGHTYKCGGTLIGRRTVITAAHCVKNNADQTLNPETLLIYLGKHHLKFWNGVQEMQVVDIVVHPDYSISKSIADIAILILSSPADYTSLVRPACLWDNNQVVEKGTPGTVIGWGLDEKGMVTGELMMAKMPIVSDLTCIKSYPEFFGKIVNDMNF</sequence>